<gene>
    <name evidence="14" type="ORF">GCM10022210_04770</name>
</gene>
<evidence type="ECO:0000256" key="2">
    <source>
        <dbReference type="ARBA" id="ARBA00004651"/>
    </source>
</evidence>
<keyword evidence="6" id="KW-0479">Metal-binding</keyword>
<evidence type="ECO:0000313" key="15">
    <source>
        <dbReference type="Proteomes" id="UP001500742"/>
    </source>
</evidence>
<feature type="transmembrane region" description="Helical" evidence="12">
    <location>
        <begin position="75"/>
        <end position="97"/>
    </location>
</feature>
<evidence type="ECO:0000256" key="9">
    <source>
        <dbReference type="ARBA" id="ARBA00022989"/>
    </source>
</evidence>
<reference evidence="15" key="1">
    <citation type="journal article" date="2019" name="Int. J. Syst. Evol. Microbiol.">
        <title>The Global Catalogue of Microorganisms (GCM) 10K type strain sequencing project: providing services to taxonomists for standard genome sequencing and annotation.</title>
        <authorList>
            <consortium name="The Broad Institute Genomics Platform"/>
            <consortium name="The Broad Institute Genome Sequencing Center for Infectious Disease"/>
            <person name="Wu L."/>
            <person name="Ma J."/>
        </authorList>
    </citation>
    <scope>NUCLEOTIDE SEQUENCE [LARGE SCALE GENOMIC DNA]</scope>
    <source>
        <strain evidence="15">JCM 16601</strain>
    </source>
</reference>
<comment type="caution">
    <text evidence="14">The sequence shown here is derived from an EMBL/GenBank/DDBJ whole genome shotgun (WGS) entry which is preliminary data.</text>
</comment>
<dbReference type="InterPro" id="IPR001915">
    <property type="entry name" value="Peptidase_M48"/>
</dbReference>
<evidence type="ECO:0000256" key="3">
    <source>
        <dbReference type="ARBA" id="ARBA00022475"/>
    </source>
</evidence>
<evidence type="ECO:0000256" key="5">
    <source>
        <dbReference type="ARBA" id="ARBA00022692"/>
    </source>
</evidence>
<keyword evidence="3" id="KW-1003">Cell membrane</keyword>
<keyword evidence="11 12" id="KW-0472">Membrane</keyword>
<evidence type="ECO:0000313" key="14">
    <source>
        <dbReference type="EMBL" id="GAA3960153.1"/>
    </source>
</evidence>
<dbReference type="PANTHER" id="PTHR43221:SF1">
    <property type="entry name" value="PROTEASE HTPX"/>
    <property type="match status" value="1"/>
</dbReference>
<keyword evidence="8" id="KW-0862">Zinc</keyword>
<accession>A0ABP7P5Y8</accession>
<evidence type="ECO:0000256" key="12">
    <source>
        <dbReference type="SAM" id="Phobius"/>
    </source>
</evidence>
<evidence type="ECO:0000256" key="7">
    <source>
        <dbReference type="ARBA" id="ARBA00022801"/>
    </source>
</evidence>
<keyword evidence="10" id="KW-0482">Metalloprotease</keyword>
<proteinExistence type="predicted"/>
<feature type="domain" description="Peptidase M48" evidence="13">
    <location>
        <begin position="166"/>
        <end position="378"/>
    </location>
</feature>
<sequence length="697" mass="79964">MNNTAFSFPPMPAGADKKIIRPSKSFNKQVYRSIGAIFLFLITYLVLLVAAVAIAIAFVYLGIGIVSGLSSFMGLIAGAAFIGAAFILVFFVIKFLFKSNPTDHSDMMEVTEEEQPHLFNFIRQLTTESGAPFPKKIFISADVNAGVFYDSSFWSMFFPVKKNLKIGLGLVNSVNISEFKAVMAHEFGHFSQRSMKFGSYVYNLNRVIYNMLYDNEGYGKLINGFARIHNIFRAIAWINIKIIEGMQFILRKIYVIVNKTYLALSREMEFHADATAAYVSGSNQMISSLKRIEIGQLCYSGLLNYWNRKFGDNQRSGNFYPQQLEMIRHFANQHNIQVDDTCLPIITDELQVNSTSQIIINDQWSSHPSNEDREAALKIINLDAPTVTQPAWLLFSNAGELQTQLTNDVYSTAKLNPDFSVINLDDFKADFYKAVNENSFNGLYKGYYDERTITSFDIDEAITESKNVKPVFDELFTDANCGLPKMIERMQQDMAILDTLISTRKDVKTFDYKGNKYKTAEAGFIRGLIDQERHEAVKQQETLDRNIFIYFYNACKTEQESEMLIAKYRKLLHYQADANQDYELYNKTMSVFSNVYNTMTVENINRTVNQVYRYERELKPRIEAVIADEETRSYMIDEEFQALDKYLLSKWIYYYEPKYDNAAIGIFNAGVSAYISAVSKRNFEIKKDLLNYQAGLQ</sequence>
<feature type="transmembrane region" description="Helical" evidence="12">
    <location>
        <begin position="34"/>
        <end position="63"/>
    </location>
</feature>
<keyword evidence="15" id="KW-1185">Reference proteome</keyword>
<protein>
    <recommendedName>
        <fullName evidence="13">Peptidase M48 domain-containing protein</fullName>
    </recommendedName>
</protein>
<keyword evidence="7" id="KW-0378">Hydrolase</keyword>
<dbReference type="CDD" id="cd07328">
    <property type="entry name" value="M48_Ste24p_like"/>
    <property type="match status" value="1"/>
</dbReference>
<comment type="subcellular location">
    <subcellularLocation>
        <location evidence="2">Cell membrane</location>
        <topology evidence="2">Multi-pass membrane protein</topology>
    </subcellularLocation>
</comment>
<keyword evidence="5 12" id="KW-0812">Transmembrane</keyword>
<dbReference type="Pfam" id="PF01435">
    <property type="entry name" value="Peptidase_M48"/>
    <property type="match status" value="1"/>
</dbReference>
<evidence type="ECO:0000256" key="1">
    <source>
        <dbReference type="ARBA" id="ARBA00001947"/>
    </source>
</evidence>
<evidence type="ECO:0000256" key="8">
    <source>
        <dbReference type="ARBA" id="ARBA00022833"/>
    </source>
</evidence>
<dbReference type="PANTHER" id="PTHR43221">
    <property type="entry name" value="PROTEASE HTPX"/>
    <property type="match status" value="1"/>
</dbReference>
<organism evidence="14 15">
    <name type="scientific">Mucilaginibacter dorajii</name>
    <dbReference type="NCBI Taxonomy" id="692994"/>
    <lineage>
        <taxon>Bacteria</taxon>
        <taxon>Pseudomonadati</taxon>
        <taxon>Bacteroidota</taxon>
        <taxon>Sphingobacteriia</taxon>
        <taxon>Sphingobacteriales</taxon>
        <taxon>Sphingobacteriaceae</taxon>
        <taxon>Mucilaginibacter</taxon>
    </lineage>
</organism>
<dbReference type="Proteomes" id="UP001500742">
    <property type="component" value="Unassembled WGS sequence"/>
</dbReference>
<name>A0ABP7P5Y8_9SPHI</name>
<dbReference type="InterPro" id="IPR050083">
    <property type="entry name" value="HtpX_protease"/>
</dbReference>
<evidence type="ECO:0000256" key="4">
    <source>
        <dbReference type="ARBA" id="ARBA00022670"/>
    </source>
</evidence>
<dbReference type="RefSeq" id="WP_259090805.1">
    <property type="nucleotide sequence ID" value="NZ_BAAAZC010000004.1"/>
</dbReference>
<keyword evidence="4" id="KW-0645">Protease</keyword>
<keyword evidence="9 12" id="KW-1133">Transmembrane helix</keyword>
<dbReference type="EMBL" id="BAAAZC010000004">
    <property type="protein sequence ID" value="GAA3960153.1"/>
    <property type="molecule type" value="Genomic_DNA"/>
</dbReference>
<comment type="cofactor">
    <cofactor evidence="1">
        <name>Zn(2+)</name>
        <dbReference type="ChEBI" id="CHEBI:29105"/>
    </cofactor>
</comment>
<evidence type="ECO:0000256" key="10">
    <source>
        <dbReference type="ARBA" id="ARBA00023049"/>
    </source>
</evidence>
<evidence type="ECO:0000256" key="6">
    <source>
        <dbReference type="ARBA" id="ARBA00022723"/>
    </source>
</evidence>
<dbReference type="Gene3D" id="3.30.2010.10">
    <property type="entry name" value="Metalloproteases ('zincins'), catalytic domain"/>
    <property type="match status" value="1"/>
</dbReference>
<evidence type="ECO:0000256" key="11">
    <source>
        <dbReference type="ARBA" id="ARBA00023136"/>
    </source>
</evidence>
<evidence type="ECO:0000259" key="13">
    <source>
        <dbReference type="Pfam" id="PF01435"/>
    </source>
</evidence>